<proteinExistence type="predicted"/>
<dbReference type="InterPro" id="IPR016047">
    <property type="entry name" value="M23ase_b-sheet_dom"/>
</dbReference>
<gene>
    <name evidence="10" type="ORF">GCM10010923_23570</name>
</gene>
<dbReference type="Proteomes" id="UP000603317">
    <property type="component" value="Unassembled WGS sequence"/>
</dbReference>
<evidence type="ECO:0000259" key="9">
    <source>
        <dbReference type="Pfam" id="PF01551"/>
    </source>
</evidence>
<evidence type="ECO:0000256" key="5">
    <source>
        <dbReference type="ARBA" id="ARBA00022833"/>
    </source>
</evidence>
<feature type="domain" description="M23ase beta-sheet core" evidence="9">
    <location>
        <begin position="303"/>
        <end position="392"/>
    </location>
</feature>
<dbReference type="PANTHER" id="PTHR21666:SF288">
    <property type="entry name" value="CELL DIVISION PROTEIN YTFB"/>
    <property type="match status" value="1"/>
</dbReference>
<keyword evidence="5" id="KW-0862">Zinc</keyword>
<evidence type="ECO:0000256" key="1">
    <source>
        <dbReference type="ARBA" id="ARBA00001947"/>
    </source>
</evidence>
<evidence type="ECO:0000256" key="3">
    <source>
        <dbReference type="ARBA" id="ARBA00022723"/>
    </source>
</evidence>
<evidence type="ECO:0000256" key="4">
    <source>
        <dbReference type="ARBA" id="ARBA00022801"/>
    </source>
</evidence>
<sequence>MRVVLPLIVLVALGAAAIASVPNPAFVQEADGTATQQAVERAREQAREAKARGDRLEREAEKTGDEAEKNAREAAALAARVQQAEAERVLAEAQLRAVGRERSRLEADLAARQRPLMGLTATLQRLSRNPPAFTLLRPGTVDETLRARALMSSMLPVIERRTAVLREEVSAIRQVERSEAAAIERLRTTETRLAERRKALLETETRQRLASRRLGSEAAREEERALALAERARDLTGLLDEIDEAASLRARLAALPGPKIRPARPGEVRVEDPTVTALQTSASPDPYILPANGRLAEGFGGSSRGLTLAVESGALVAAPGAGRVAFAGPYSGYGRIVIVEHANGWTSLVTGIGRLDVRVGEELVAGSPLGVADPRLGRVILELRRRGEPVNPLPLLR</sequence>
<dbReference type="Pfam" id="PF01551">
    <property type="entry name" value="Peptidase_M23"/>
    <property type="match status" value="1"/>
</dbReference>
<evidence type="ECO:0000256" key="6">
    <source>
        <dbReference type="ARBA" id="ARBA00023049"/>
    </source>
</evidence>
<feature type="signal peptide" evidence="8">
    <location>
        <begin position="1"/>
        <end position="27"/>
    </location>
</feature>
<accession>A0ABQ1FIK3</accession>
<dbReference type="InterPro" id="IPR050570">
    <property type="entry name" value="Cell_wall_metabolism_enzyme"/>
</dbReference>
<feature type="region of interest" description="Disordered" evidence="7">
    <location>
        <begin position="43"/>
        <end position="71"/>
    </location>
</feature>
<reference evidence="11" key="1">
    <citation type="journal article" date="2019" name="Int. J. Syst. Evol. Microbiol.">
        <title>The Global Catalogue of Microorganisms (GCM) 10K type strain sequencing project: providing services to taxonomists for standard genome sequencing and annotation.</title>
        <authorList>
            <consortium name="The Broad Institute Genomics Platform"/>
            <consortium name="The Broad Institute Genome Sequencing Center for Infectious Disease"/>
            <person name="Wu L."/>
            <person name="Ma J."/>
        </authorList>
    </citation>
    <scope>NUCLEOTIDE SEQUENCE [LARGE SCALE GENOMIC DNA]</scope>
    <source>
        <strain evidence="11">CGMCC 1.15297</strain>
    </source>
</reference>
<dbReference type="PANTHER" id="PTHR21666">
    <property type="entry name" value="PEPTIDASE-RELATED"/>
    <property type="match status" value="1"/>
</dbReference>
<evidence type="ECO:0000256" key="2">
    <source>
        <dbReference type="ARBA" id="ARBA00022670"/>
    </source>
</evidence>
<organism evidence="10 11">
    <name type="scientific">Blastomonas marina</name>
    <dbReference type="NCBI Taxonomy" id="1867408"/>
    <lineage>
        <taxon>Bacteria</taxon>
        <taxon>Pseudomonadati</taxon>
        <taxon>Pseudomonadota</taxon>
        <taxon>Alphaproteobacteria</taxon>
        <taxon>Sphingomonadales</taxon>
        <taxon>Sphingomonadaceae</taxon>
        <taxon>Blastomonas</taxon>
    </lineage>
</organism>
<comment type="caution">
    <text evidence="10">The sequence shown here is derived from an EMBL/GenBank/DDBJ whole genome shotgun (WGS) entry which is preliminary data.</text>
</comment>
<keyword evidence="2" id="KW-0645">Protease</keyword>
<evidence type="ECO:0000256" key="7">
    <source>
        <dbReference type="SAM" id="MobiDB-lite"/>
    </source>
</evidence>
<dbReference type="SUPFAM" id="SSF51261">
    <property type="entry name" value="Duplicated hybrid motif"/>
    <property type="match status" value="1"/>
</dbReference>
<name>A0ABQ1FIK3_9SPHN</name>
<protein>
    <submittedName>
        <fullName evidence="10">Peptidase M23</fullName>
    </submittedName>
</protein>
<keyword evidence="8" id="KW-0732">Signal</keyword>
<dbReference type="RefSeq" id="WP_188642879.1">
    <property type="nucleotide sequence ID" value="NZ_BMID01000001.1"/>
</dbReference>
<dbReference type="Gene3D" id="2.70.70.10">
    <property type="entry name" value="Glucose Permease (Domain IIA)"/>
    <property type="match status" value="1"/>
</dbReference>
<feature type="chain" id="PRO_5045865607" evidence="8">
    <location>
        <begin position="28"/>
        <end position="397"/>
    </location>
</feature>
<dbReference type="CDD" id="cd12797">
    <property type="entry name" value="M23_peptidase"/>
    <property type="match status" value="1"/>
</dbReference>
<keyword evidence="11" id="KW-1185">Reference proteome</keyword>
<keyword evidence="6" id="KW-0482">Metalloprotease</keyword>
<keyword evidence="3" id="KW-0479">Metal-binding</keyword>
<evidence type="ECO:0000313" key="11">
    <source>
        <dbReference type="Proteomes" id="UP000603317"/>
    </source>
</evidence>
<dbReference type="EMBL" id="BMID01000001">
    <property type="protein sequence ID" value="GGA12130.1"/>
    <property type="molecule type" value="Genomic_DNA"/>
</dbReference>
<keyword evidence="4" id="KW-0378">Hydrolase</keyword>
<evidence type="ECO:0000256" key="8">
    <source>
        <dbReference type="SAM" id="SignalP"/>
    </source>
</evidence>
<dbReference type="InterPro" id="IPR011055">
    <property type="entry name" value="Dup_hybrid_motif"/>
</dbReference>
<comment type="cofactor">
    <cofactor evidence="1">
        <name>Zn(2+)</name>
        <dbReference type="ChEBI" id="CHEBI:29105"/>
    </cofactor>
</comment>
<evidence type="ECO:0000313" key="10">
    <source>
        <dbReference type="EMBL" id="GGA12130.1"/>
    </source>
</evidence>